<reference evidence="7" key="1">
    <citation type="journal article" date="2020" name="Stud. Mycol.">
        <title>101 Dothideomycetes genomes: a test case for predicting lifestyles and emergence of pathogens.</title>
        <authorList>
            <person name="Haridas S."/>
            <person name="Albert R."/>
            <person name="Binder M."/>
            <person name="Bloem J."/>
            <person name="Labutti K."/>
            <person name="Salamov A."/>
            <person name="Andreopoulos B."/>
            <person name="Baker S."/>
            <person name="Barry K."/>
            <person name="Bills G."/>
            <person name="Bluhm B."/>
            <person name="Cannon C."/>
            <person name="Castanera R."/>
            <person name="Culley D."/>
            <person name="Daum C."/>
            <person name="Ezra D."/>
            <person name="Gonzalez J."/>
            <person name="Henrissat B."/>
            <person name="Kuo A."/>
            <person name="Liang C."/>
            <person name="Lipzen A."/>
            <person name="Lutzoni F."/>
            <person name="Magnuson J."/>
            <person name="Mondo S."/>
            <person name="Nolan M."/>
            <person name="Ohm R."/>
            <person name="Pangilinan J."/>
            <person name="Park H.-J."/>
            <person name="Ramirez L."/>
            <person name="Alfaro M."/>
            <person name="Sun H."/>
            <person name="Tritt A."/>
            <person name="Yoshinaga Y."/>
            <person name="Zwiers L.-H."/>
            <person name="Turgeon B."/>
            <person name="Goodwin S."/>
            <person name="Spatafora J."/>
            <person name="Crous P."/>
            <person name="Grigoriev I."/>
        </authorList>
    </citation>
    <scope>NUCLEOTIDE SEQUENCE</scope>
    <source>
        <strain evidence="7">CBS 260.36</strain>
    </source>
</reference>
<dbReference type="Gene3D" id="1.20.58.1180">
    <property type="match status" value="1"/>
</dbReference>
<organism evidence="7 8">
    <name type="scientific">Myriangium duriaei CBS 260.36</name>
    <dbReference type="NCBI Taxonomy" id="1168546"/>
    <lineage>
        <taxon>Eukaryota</taxon>
        <taxon>Fungi</taxon>
        <taxon>Dikarya</taxon>
        <taxon>Ascomycota</taxon>
        <taxon>Pezizomycotina</taxon>
        <taxon>Dothideomycetes</taxon>
        <taxon>Dothideomycetidae</taxon>
        <taxon>Myriangiales</taxon>
        <taxon>Myriangiaceae</taxon>
        <taxon>Myriangium</taxon>
    </lineage>
</organism>
<evidence type="ECO:0000256" key="2">
    <source>
        <dbReference type="ARBA" id="ARBA00023128"/>
    </source>
</evidence>
<evidence type="ECO:0000256" key="1">
    <source>
        <dbReference type="ARBA" id="ARBA00004173"/>
    </source>
</evidence>
<keyword evidence="8" id="KW-1185">Reference proteome</keyword>
<evidence type="ECO:0000313" key="7">
    <source>
        <dbReference type="EMBL" id="KAF2148471.1"/>
    </source>
</evidence>
<evidence type="ECO:0000256" key="4">
    <source>
        <dbReference type="ARBA" id="ARBA00038016"/>
    </source>
</evidence>
<dbReference type="SUPFAM" id="SSF49777">
    <property type="entry name" value="PEBP-like"/>
    <property type="match status" value="1"/>
</dbReference>
<dbReference type="OrthoDB" id="2153661at2759"/>
<keyword evidence="2" id="KW-0496">Mitochondrion</keyword>
<accession>A0A9P4IRP9</accession>
<dbReference type="Proteomes" id="UP000799439">
    <property type="component" value="Unassembled WGS sequence"/>
</dbReference>
<dbReference type="CDD" id="cd00866">
    <property type="entry name" value="PEBP_euk"/>
    <property type="match status" value="1"/>
</dbReference>
<dbReference type="FunFam" id="3.90.280.10:FF:000004">
    <property type="entry name" value="Mitochondrial large ribosomal subunit YmL35"/>
    <property type="match status" value="1"/>
</dbReference>
<comment type="caution">
    <text evidence="7">The sequence shown here is derived from an EMBL/GenBank/DDBJ whole genome shotgun (WGS) entry which is preliminary data.</text>
</comment>
<comment type="subcellular location">
    <subcellularLocation>
        <location evidence="1">Mitochondrion</location>
    </subcellularLocation>
</comment>
<comment type="similarity">
    <text evidence="4">Belongs to the phosphatidylethanolamine-binding protein family. Mitochondrion-specific ribosomal protein mL38 subfamily.</text>
</comment>
<dbReference type="AlphaFoldDB" id="A0A9P4IRP9"/>
<evidence type="ECO:0000256" key="3">
    <source>
        <dbReference type="ARBA" id="ARBA00037226"/>
    </source>
</evidence>
<feature type="region of interest" description="Disordered" evidence="6">
    <location>
        <begin position="40"/>
        <end position="73"/>
    </location>
</feature>
<dbReference type="GO" id="GO:0005739">
    <property type="term" value="C:mitochondrion"/>
    <property type="evidence" value="ECO:0007669"/>
    <property type="project" value="UniProtKB-SubCell"/>
</dbReference>
<dbReference type="PANTHER" id="PTHR11362">
    <property type="entry name" value="PHOSPHATIDYLETHANOLAMINE-BINDING PROTEIN"/>
    <property type="match status" value="1"/>
</dbReference>
<evidence type="ECO:0000256" key="6">
    <source>
        <dbReference type="SAM" id="MobiDB-lite"/>
    </source>
</evidence>
<protein>
    <recommendedName>
        <fullName evidence="5">Large ribosomal subunit protein mL38</fullName>
    </recommendedName>
</protein>
<name>A0A9P4IRP9_9PEZI</name>
<dbReference type="Gene3D" id="3.90.280.10">
    <property type="entry name" value="PEBP-like"/>
    <property type="match status" value="1"/>
</dbReference>
<comment type="function">
    <text evidence="3">Component of the mitochondrial ribosome (mitoribosome), a dedicated translation machinery responsible for the synthesis of mitochondrial genome-encoded proteins, including at least some of the essential transmembrane subunits of the mitochondrial respiratory chain. The mitoribosomes are attached to the mitochondrial inner membrane and translation products are cotranslationally integrated into the membrane.</text>
</comment>
<sequence>MASSRAGWRCVRCVAQAENALVQPWSRARQFSTTAFRPEEVIQQQQPQDSLPPPPPARAQAKGKLDPNTVSTPRLERKLVREQHVLPIGSRRRRAALRRAREIPFEQLPYQCFQEARKILAADRMEKLEQIEIQRARLQKAKAQQVEPQHERWKERRVISLEKHLEELKVFADVNDPIVKRIFEDGKGDLNKPVYRHLAEKKWQSYDKKVNVQRIEQFNLVPDIVAALEPVVATDLAFDGRKIEPGQYIDSTVSEAAPNVNIQSFQKGERLVTIACVNPDIPNVARDNFDYRCHFLASNVKITPTSPLVQLAKLSRDSQTILPWMPAYTQKGAPYQRMAFIILEQPENTPIDTTSASVKVKRDGFILRSFIDRHRLFPIGANLFRSQWDEATAGVMKRLGVPGHDVEFKRMKVEPLPYKKLPGNRYR</sequence>
<dbReference type="InterPro" id="IPR035810">
    <property type="entry name" value="PEBP_euk"/>
</dbReference>
<dbReference type="EMBL" id="ML996093">
    <property type="protein sequence ID" value="KAF2148471.1"/>
    <property type="molecule type" value="Genomic_DNA"/>
</dbReference>
<evidence type="ECO:0000256" key="5">
    <source>
        <dbReference type="ARBA" id="ARBA00039444"/>
    </source>
</evidence>
<proteinExistence type="inferred from homology"/>
<dbReference type="InterPro" id="IPR036610">
    <property type="entry name" value="PEBP-like_sf"/>
</dbReference>
<dbReference type="PANTHER" id="PTHR11362:SF82">
    <property type="entry name" value="PHOSPHATIDYLETHANOLAMINE-BINDING PROTEIN 4"/>
    <property type="match status" value="1"/>
</dbReference>
<evidence type="ECO:0000313" key="8">
    <source>
        <dbReference type="Proteomes" id="UP000799439"/>
    </source>
</evidence>
<gene>
    <name evidence="7" type="ORF">K461DRAFT_262650</name>
</gene>